<sequence length="140" mass="14625">MIADLASHTSTPDVTVVMAATRRRIGSRQSIPAQVATQAVAGAVAGYFRLYAPAAPWRFVGRDLCLNPEATDLIWADGTGAVIADTVLADTRPTDAQVAAAAANLRARAVAVHGPDVVRMRVLVPRAPELSCVIAHSKSA</sequence>
<keyword evidence="2" id="KW-1185">Reference proteome</keyword>
<organism evidence="1 2">
    <name type="scientific">Longivirga aurantiaca</name>
    <dbReference type="NCBI Taxonomy" id="1837743"/>
    <lineage>
        <taxon>Bacteria</taxon>
        <taxon>Bacillati</taxon>
        <taxon>Actinomycetota</taxon>
        <taxon>Actinomycetes</taxon>
        <taxon>Sporichthyales</taxon>
        <taxon>Sporichthyaceae</taxon>
        <taxon>Longivirga</taxon>
    </lineage>
</organism>
<comment type="caution">
    <text evidence="1">The sequence shown here is derived from an EMBL/GenBank/DDBJ whole genome shotgun (WGS) entry which is preliminary data.</text>
</comment>
<accession>A0ABW1SZY0</accession>
<name>A0ABW1SZY0_9ACTN</name>
<evidence type="ECO:0008006" key="3">
    <source>
        <dbReference type="Google" id="ProtNLM"/>
    </source>
</evidence>
<evidence type="ECO:0000313" key="2">
    <source>
        <dbReference type="Proteomes" id="UP001596138"/>
    </source>
</evidence>
<dbReference type="RefSeq" id="WP_386765857.1">
    <property type="nucleotide sequence ID" value="NZ_JBHSTI010000008.1"/>
</dbReference>
<proteinExistence type="predicted"/>
<dbReference type="Proteomes" id="UP001596138">
    <property type="component" value="Unassembled WGS sequence"/>
</dbReference>
<dbReference type="EMBL" id="JBHSTI010000008">
    <property type="protein sequence ID" value="MFC6238023.1"/>
    <property type="molecule type" value="Genomic_DNA"/>
</dbReference>
<evidence type="ECO:0000313" key="1">
    <source>
        <dbReference type="EMBL" id="MFC6238023.1"/>
    </source>
</evidence>
<gene>
    <name evidence="1" type="ORF">ACFQGU_09040</name>
</gene>
<reference evidence="2" key="1">
    <citation type="journal article" date="2019" name="Int. J. Syst. Evol. Microbiol.">
        <title>The Global Catalogue of Microorganisms (GCM) 10K type strain sequencing project: providing services to taxonomists for standard genome sequencing and annotation.</title>
        <authorList>
            <consortium name="The Broad Institute Genomics Platform"/>
            <consortium name="The Broad Institute Genome Sequencing Center for Infectious Disease"/>
            <person name="Wu L."/>
            <person name="Ma J."/>
        </authorList>
    </citation>
    <scope>NUCLEOTIDE SEQUENCE [LARGE SCALE GENOMIC DNA]</scope>
    <source>
        <strain evidence="2">CGMCC 4.7317</strain>
    </source>
</reference>
<protein>
    <recommendedName>
        <fullName evidence="3">Isochorismate synthase</fullName>
    </recommendedName>
</protein>